<dbReference type="SMART" id="SM00825">
    <property type="entry name" value="PKS_KS"/>
    <property type="match status" value="1"/>
</dbReference>
<accession>A0ABU2S0N4</accession>
<dbReference type="RefSeq" id="WP_311616991.1">
    <property type="nucleotide sequence ID" value="NZ_JAVREV010000003.1"/>
</dbReference>
<dbReference type="PROSITE" id="PS52004">
    <property type="entry name" value="KS3_2"/>
    <property type="match status" value="1"/>
</dbReference>
<dbReference type="InterPro" id="IPR016039">
    <property type="entry name" value="Thiolase-like"/>
</dbReference>
<dbReference type="InterPro" id="IPR020841">
    <property type="entry name" value="PKS_Beta-ketoAc_synthase_dom"/>
</dbReference>
<name>A0ABU2S0N4_9ACTN</name>
<dbReference type="InterPro" id="IPR032821">
    <property type="entry name" value="PKS_assoc"/>
</dbReference>
<dbReference type="Pfam" id="PF08990">
    <property type="entry name" value="Docking"/>
    <property type="match status" value="1"/>
</dbReference>
<comment type="caution">
    <text evidence="8">The sequence shown here is derived from an EMBL/GenBank/DDBJ whole genome shotgun (WGS) entry which is preliminary data.</text>
</comment>
<keyword evidence="3" id="KW-0597">Phosphoprotein</keyword>
<evidence type="ECO:0000256" key="5">
    <source>
        <dbReference type="ARBA" id="ARBA00023268"/>
    </source>
</evidence>
<protein>
    <submittedName>
        <fullName evidence="8">Type I polyketide synthase</fullName>
    </submittedName>
</protein>
<dbReference type="CDD" id="cd00833">
    <property type="entry name" value="PKS"/>
    <property type="match status" value="1"/>
</dbReference>
<dbReference type="SUPFAM" id="SSF52151">
    <property type="entry name" value="FabD/lysophospholipase-like"/>
    <property type="match status" value="1"/>
</dbReference>
<dbReference type="InterPro" id="IPR050091">
    <property type="entry name" value="PKS_NRPS_Biosynth_Enz"/>
</dbReference>
<evidence type="ECO:0000313" key="8">
    <source>
        <dbReference type="EMBL" id="MDT0442568.1"/>
    </source>
</evidence>
<dbReference type="InterPro" id="IPR014031">
    <property type="entry name" value="Ketoacyl_synth_C"/>
</dbReference>
<keyword evidence="6" id="KW-0012">Acyltransferase</keyword>
<dbReference type="SUPFAM" id="SSF53901">
    <property type="entry name" value="Thiolase-like"/>
    <property type="match status" value="1"/>
</dbReference>
<dbReference type="PANTHER" id="PTHR43775:SF51">
    <property type="entry name" value="INACTIVE PHENOLPHTHIOCEROL SYNTHESIS POLYKETIDE SYNTHASE TYPE I PKS1-RELATED"/>
    <property type="match status" value="1"/>
</dbReference>
<comment type="cofactor">
    <cofactor evidence="1">
        <name>pantetheine 4'-phosphate</name>
        <dbReference type="ChEBI" id="CHEBI:47942"/>
    </cofactor>
</comment>
<dbReference type="Pfam" id="PF00698">
    <property type="entry name" value="Acyl_transf_1"/>
    <property type="match status" value="1"/>
</dbReference>
<dbReference type="InterPro" id="IPR018201">
    <property type="entry name" value="Ketoacyl_synth_AS"/>
</dbReference>
<dbReference type="InterPro" id="IPR014030">
    <property type="entry name" value="Ketoacyl_synth_N"/>
</dbReference>
<evidence type="ECO:0000256" key="3">
    <source>
        <dbReference type="ARBA" id="ARBA00022553"/>
    </source>
</evidence>
<dbReference type="Pfam" id="PF02801">
    <property type="entry name" value="Ketoacyl-synt_C"/>
    <property type="match status" value="1"/>
</dbReference>
<dbReference type="PANTHER" id="PTHR43775">
    <property type="entry name" value="FATTY ACID SYNTHASE"/>
    <property type="match status" value="1"/>
</dbReference>
<dbReference type="SUPFAM" id="SSF101173">
    <property type="entry name" value="Docking domain B of the erythromycin polyketide synthase (DEBS)"/>
    <property type="match status" value="1"/>
</dbReference>
<dbReference type="InterPro" id="IPR014043">
    <property type="entry name" value="Acyl_transferase_dom"/>
</dbReference>
<dbReference type="InterPro" id="IPR001227">
    <property type="entry name" value="Ac_transferase_dom_sf"/>
</dbReference>
<keyword evidence="5" id="KW-0511">Multifunctional enzyme</keyword>
<organism evidence="8 9">
    <name type="scientific">Streptomyces johnsoniae</name>
    <dbReference type="NCBI Taxonomy" id="3075532"/>
    <lineage>
        <taxon>Bacteria</taxon>
        <taxon>Bacillati</taxon>
        <taxon>Actinomycetota</taxon>
        <taxon>Actinomycetes</taxon>
        <taxon>Kitasatosporales</taxon>
        <taxon>Streptomycetaceae</taxon>
        <taxon>Streptomyces</taxon>
    </lineage>
</organism>
<dbReference type="Gene3D" id="3.40.366.10">
    <property type="entry name" value="Malonyl-Coenzyme A Acyl Carrier Protein, domain 2"/>
    <property type="match status" value="1"/>
</dbReference>
<keyword evidence="9" id="KW-1185">Reference proteome</keyword>
<dbReference type="EMBL" id="JAVREV010000003">
    <property type="protein sequence ID" value="MDT0442568.1"/>
    <property type="molecule type" value="Genomic_DNA"/>
</dbReference>
<dbReference type="Proteomes" id="UP001183615">
    <property type="component" value="Unassembled WGS sequence"/>
</dbReference>
<evidence type="ECO:0000259" key="7">
    <source>
        <dbReference type="PROSITE" id="PS52004"/>
    </source>
</evidence>
<feature type="non-terminal residue" evidence="8">
    <location>
        <position position="612"/>
    </location>
</feature>
<gene>
    <name evidence="8" type="ORF">RM779_08150</name>
</gene>
<keyword evidence="4" id="KW-0808">Transferase</keyword>
<evidence type="ECO:0000256" key="2">
    <source>
        <dbReference type="ARBA" id="ARBA00022450"/>
    </source>
</evidence>
<dbReference type="Pfam" id="PF16197">
    <property type="entry name" value="KAsynt_C_assoc"/>
    <property type="match status" value="1"/>
</dbReference>
<evidence type="ECO:0000256" key="4">
    <source>
        <dbReference type="ARBA" id="ARBA00022679"/>
    </source>
</evidence>
<feature type="domain" description="Ketosynthase family 3 (KS3)" evidence="7">
    <location>
        <begin position="34"/>
        <end position="461"/>
    </location>
</feature>
<dbReference type="InterPro" id="IPR036299">
    <property type="entry name" value="Polyketide_synth_docking_sf"/>
</dbReference>
<proteinExistence type="predicted"/>
<dbReference type="PROSITE" id="PS00606">
    <property type="entry name" value="KS3_1"/>
    <property type="match status" value="1"/>
</dbReference>
<evidence type="ECO:0000313" key="9">
    <source>
        <dbReference type="Proteomes" id="UP001183615"/>
    </source>
</evidence>
<dbReference type="InterPro" id="IPR015083">
    <property type="entry name" value="NorB/c/GfsB-D-like_docking"/>
</dbReference>
<evidence type="ECO:0000256" key="1">
    <source>
        <dbReference type="ARBA" id="ARBA00001957"/>
    </source>
</evidence>
<reference evidence="9" key="1">
    <citation type="submission" date="2023-07" db="EMBL/GenBank/DDBJ databases">
        <title>30 novel species of actinomycetes from the DSMZ collection.</title>
        <authorList>
            <person name="Nouioui I."/>
        </authorList>
    </citation>
    <scope>NUCLEOTIDE SEQUENCE [LARGE SCALE GENOMIC DNA]</scope>
    <source>
        <strain evidence="9">DSM 41886</strain>
    </source>
</reference>
<sequence length="612" mass="64352">MSANEDKLRDYLKLVTADLRQAKQRLKETEARNSEPIAIVGMACRYPGGISSPEGLWQLVADGAEAVLPLPDDRGWDLEGLYDADPLSAGKSYLRGGGFLAEAGEFDADLFGISPREALAMDPQQRLLLEASWEVFERAGMAPTSLKGDNVGVFVGAVPQDYAPRAGDPAARELEGYLAVGNTTSVMSGRISYTFGLRGPAVTVDTACSSSLVALHLAVQALRKGECSMAVAGGVTVMSEPNWIIDLSRQHGLSADGRCRAFDADANGFGPAEGVGVLLVERLSDARRNGHRVLAVIRGSAVNQDGASNGLTAPNDVAQEDVIRRALADAGLAARDVDVVEAHGTGTKLGDPIEAQALLATYGQSRSGDRPLWLGSVKSNIGHTQAAAGVAGVIKMVMAMRHGVLPRTLHVREPSPHVDWSSGTVQLLTEDRPWNKDGEPLRAGVSSFGISGTNAHVVIEAPDRAGAAGPAGEVRSVAGLPGGVVPWVLSGKDEGALRAQAARLREFVEARPELAPDEVAWSLVSTRAALEHRAVVLGTDREELLARLASFTSEEAPADAVRGVVGPHGSRPVFVFPGQGAQWVGMGVELAGVFPVFREALEECGRALSGFV</sequence>
<keyword evidence="2" id="KW-0596">Phosphopantetheine</keyword>
<dbReference type="Gene3D" id="3.40.47.10">
    <property type="match status" value="1"/>
</dbReference>
<evidence type="ECO:0000256" key="6">
    <source>
        <dbReference type="ARBA" id="ARBA00023315"/>
    </source>
</evidence>
<dbReference type="InterPro" id="IPR016035">
    <property type="entry name" value="Acyl_Trfase/lysoPLipase"/>
</dbReference>
<dbReference type="Pfam" id="PF00109">
    <property type="entry name" value="ketoacyl-synt"/>
    <property type="match status" value="1"/>
</dbReference>